<dbReference type="OrthoDB" id="8635520at2"/>
<evidence type="ECO:0000313" key="3">
    <source>
        <dbReference type="Proteomes" id="UP000192448"/>
    </source>
</evidence>
<dbReference type="SUPFAM" id="SSF46785">
    <property type="entry name" value="Winged helix' DNA-binding domain"/>
    <property type="match status" value="1"/>
</dbReference>
<dbReference type="AlphaFoldDB" id="A0A1X0AB47"/>
<dbReference type="PANTHER" id="PTHR33164">
    <property type="entry name" value="TRANSCRIPTIONAL REGULATOR, MARR FAMILY"/>
    <property type="match status" value="1"/>
</dbReference>
<organism evidence="2 3">
    <name type="scientific">Mycobacterium aquaticum</name>
    <dbReference type="NCBI Taxonomy" id="1927124"/>
    <lineage>
        <taxon>Bacteria</taxon>
        <taxon>Bacillati</taxon>
        <taxon>Actinomycetota</taxon>
        <taxon>Actinomycetes</taxon>
        <taxon>Mycobacteriales</taxon>
        <taxon>Mycobacteriaceae</taxon>
        <taxon>Mycobacterium</taxon>
    </lineage>
</organism>
<dbReference type="STRING" id="1927124.BST13_30640"/>
<dbReference type="Pfam" id="PF12802">
    <property type="entry name" value="MarR_2"/>
    <property type="match status" value="1"/>
</dbReference>
<dbReference type="Proteomes" id="UP000192448">
    <property type="component" value="Unassembled WGS sequence"/>
</dbReference>
<dbReference type="InterPro" id="IPR000835">
    <property type="entry name" value="HTH_MarR-typ"/>
</dbReference>
<comment type="caution">
    <text evidence="2">The sequence shown here is derived from an EMBL/GenBank/DDBJ whole genome shotgun (WGS) entry which is preliminary data.</text>
</comment>
<gene>
    <name evidence="2" type="ORF">BST13_30640</name>
</gene>
<reference evidence="2 3" key="1">
    <citation type="submission" date="2017-02" db="EMBL/GenBank/DDBJ databases">
        <title>The new phylogeny of genus Mycobacterium.</title>
        <authorList>
            <person name="Tortoli E."/>
            <person name="Trovato A."/>
            <person name="Cirillo D.M."/>
        </authorList>
    </citation>
    <scope>NUCLEOTIDE SEQUENCE [LARGE SCALE GENOMIC DNA]</scope>
    <source>
        <strain evidence="2 3">RW6</strain>
    </source>
</reference>
<keyword evidence="3" id="KW-1185">Reference proteome</keyword>
<name>A0A1X0AB47_9MYCO</name>
<dbReference type="GO" id="GO:0006950">
    <property type="term" value="P:response to stress"/>
    <property type="evidence" value="ECO:0007669"/>
    <property type="project" value="TreeGrafter"/>
</dbReference>
<feature type="domain" description="HTH marR-type" evidence="1">
    <location>
        <begin position="15"/>
        <end position="146"/>
    </location>
</feature>
<dbReference type="EMBL" id="MVHF01000046">
    <property type="protein sequence ID" value="ORA27283.1"/>
    <property type="molecule type" value="Genomic_DNA"/>
</dbReference>
<dbReference type="GO" id="GO:0003700">
    <property type="term" value="F:DNA-binding transcription factor activity"/>
    <property type="evidence" value="ECO:0007669"/>
    <property type="project" value="InterPro"/>
</dbReference>
<dbReference type="InterPro" id="IPR039422">
    <property type="entry name" value="MarR/SlyA-like"/>
</dbReference>
<dbReference type="InterPro" id="IPR036388">
    <property type="entry name" value="WH-like_DNA-bd_sf"/>
</dbReference>
<accession>A0A1X0AB47</accession>
<evidence type="ECO:0000259" key="1">
    <source>
        <dbReference type="PROSITE" id="PS50995"/>
    </source>
</evidence>
<dbReference type="PANTHER" id="PTHR33164:SF57">
    <property type="entry name" value="MARR-FAMILY TRANSCRIPTIONAL REGULATOR"/>
    <property type="match status" value="1"/>
</dbReference>
<dbReference type="Gene3D" id="1.10.10.10">
    <property type="entry name" value="Winged helix-like DNA-binding domain superfamily/Winged helix DNA-binding domain"/>
    <property type="match status" value="1"/>
</dbReference>
<dbReference type="InterPro" id="IPR036390">
    <property type="entry name" value="WH_DNA-bd_sf"/>
</dbReference>
<protein>
    <submittedName>
        <fullName evidence="2">MarR family transcriptional regulator</fullName>
    </submittedName>
</protein>
<dbReference type="SMART" id="SM00347">
    <property type="entry name" value="HTH_MARR"/>
    <property type="match status" value="1"/>
</dbReference>
<proteinExistence type="predicted"/>
<dbReference type="PROSITE" id="PS50995">
    <property type="entry name" value="HTH_MARR_2"/>
    <property type="match status" value="1"/>
</dbReference>
<evidence type="ECO:0000313" key="2">
    <source>
        <dbReference type="EMBL" id="ORA27283.1"/>
    </source>
</evidence>
<sequence length="147" mass="15876">MSAEQVPTVGTQTAADEVWRALTALVFDNRDSWKRAVIERSGLPFSRIRILRRLARQPMTVKQVAHAATVDAPAATVAVNDLEERGLVVRTIDPANRRCKTVSLTDAGRAVLEQIEAVDDPAPDALAGLGADDLDALLTILAKITPR</sequence>
<dbReference type="RefSeq" id="WP_083168895.1">
    <property type="nucleotide sequence ID" value="NZ_MVHF01000046.1"/>
</dbReference>
<dbReference type="PRINTS" id="PR00598">
    <property type="entry name" value="HTHMARR"/>
</dbReference>